<dbReference type="SUPFAM" id="SSF53756">
    <property type="entry name" value="UDP-Glycosyltransferase/glycogen phosphorylase"/>
    <property type="match status" value="1"/>
</dbReference>
<keyword evidence="1 3" id="KW-0328">Glycosyltransferase</keyword>
<feature type="chain" id="PRO_5034705577" evidence="4">
    <location>
        <begin position="27"/>
        <end position="507"/>
    </location>
</feature>
<dbReference type="InterPro" id="IPR035595">
    <property type="entry name" value="UDP_glycos_trans_CS"/>
</dbReference>
<keyword evidence="6" id="KW-1185">Reference proteome</keyword>
<accession>A0A8H7RQ30</accession>
<dbReference type="PANTHER" id="PTHR48043:SF145">
    <property type="entry name" value="FI06409P-RELATED"/>
    <property type="match status" value="1"/>
</dbReference>
<comment type="caution">
    <text evidence="5">The sequence shown here is derived from an EMBL/GenBank/DDBJ whole genome shotgun (WGS) entry which is preliminary data.</text>
</comment>
<dbReference type="GO" id="GO:0008194">
    <property type="term" value="F:UDP-glycosyltransferase activity"/>
    <property type="evidence" value="ECO:0007669"/>
    <property type="project" value="InterPro"/>
</dbReference>
<feature type="signal peptide" evidence="4">
    <location>
        <begin position="1"/>
        <end position="26"/>
    </location>
</feature>
<evidence type="ECO:0000256" key="4">
    <source>
        <dbReference type="SAM" id="SignalP"/>
    </source>
</evidence>
<sequence>MKFYNKSKSISAILSASLLICSTTRAQTLLELKSTIHNADRKNIAFFSVVGGSSHYTWVLSIGEELGQRGHNFYFLSEEKDTKFGDPFPHVKTVSTGPGLALTTMDTEVLQGPNHNIFEYMKPLVENMFENFARDFNFTKNFFIKNQIDLAICDHLGESCVEAAIALNIPFIISSTADYTGETSAPYINNDALTMKNPTTENESIATRFNNKFILPVRAIFHLLPTMKKLVAQKRLLGIDAKLEDPYNKWKHSLKLVNNLYGFTAARPATSMVEMVGPIIPKKYKPLTQGLQDYLDIHNKVAYIAFGQSSIPAQSNIKLILTAVIEGIERGALDGFIWATVNAKIDRFPKEIITSSGNVYRIEDIFNQVYPHMRMEKWTPQTAILLHPSTAVFISHGGLGSWYESMYAGTRMIMYPYFGDQPLNANTVESSGLGAIMRPDFTPEQAADLVCNITNSEEVGKNVKRYQAMVHIHSEYGIIRGANVVEEVMYSHKNGRLPHRESADKRM</sequence>
<organism evidence="5 6">
    <name type="scientific">Mucor plumbeus</name>
    <dbReference type="NCBI Taxonomy" id="97098"/>
    <lineage>
        <taxon>Eukaryota</taxon>
        <taxon>Fungi</taxon>
        <taxon>Fungi incertae sedis</taxon>
        <taxon>Mucoromycota</taxon>
        <taxon>Mucoromycotina</taxon>
        <taxon>Mucoromycetes</taxon>
        <taxon>Mucorales</taxon>
        <taxon>Mucorineae</taxon>
        <taxon>Mucoraceae</taxon>
        <taxon>Mucor</taxon>
    </lineage>
</organism>
<dbReference type="Proteomes" id="UP000650833">
    <property type="component" value="Unassembled WGS sequence"/>
</dbReference>
<dbReference type="Gene3D" id="3.40.50.2000">
    <property type="entry name" value="Glycogen Phosphorylase B"/>
    <property type="match status" value="1"/>
</dbReference>
<keyword evidence="4" id="KW-0732">Signal</keyword>
<dbReference type="CDD" id="cd03784">
    <property type="entry name" value="GT1_Gtf-like"/>
    <property type="match status" value="1"/>
</dbReference>
<evidence type="ECO:0000256" key="3">
    <source>
        <dbReference type="RuleBase" id="RU003718"/>
    </source>
</evidence>
<dbReference type="AlphaFoldDB" id="A0A8H7RQ30"/>
<feature type="non-terminal residue" evidence="5">
    <location>
        <position position="1"/>
    </location>
</feature>
<keyword evidence="2 3" id="KW-0808">Transferase</keyword>
<dbReference type="PROSITE" id="PS00375">
    <property type="entry name" value="UDPGT"/>
    <property type="match status" value="1"/>
</dbReference>
<dbReference type="InterPro" id="IPR050271">
    <property type="entry name" value="UDP-glycosyltransferase"/>
</dbReference>
<evidence type="ECO:0000256" key="1">
    <source>
        <dbReference type="ARBA" id="ARBA00022676"/>
    </source>
</evidence>
<evidence type="ECO:0000313" key="6">
    <source>
        <dbReference type="Proteomes" id="UP000650833"/>
    </source>
</evidence>
<dbReference type="Pfam" id="PF00201">
    <property type="entry name" value="UDPGT"/>
    <property type="match status" value="1"/>
</dbReference>
<evidence type="ECO:0000256" key="2">
    <source>
        <dbReference type="ARBA" id="ARBA00022679"/>
    </source>
</evidence>
<dbReference type="InterPro" id="IPR002213">
    <property type="entry name" value="UDP_glucos_trans"/>
</dbReference>
<proteinExistence type="inferred from homology"/>
<evidence type="ECO:0000313" key="5">
    <source>
        <dbReference type="EMBL" id="KAG2214593.1"/>
    </source>
</evidence>
<dbReference type="EMBL" id="JAEPRC010000023">
    <property type="protein sequence ID" value="KAG2214593.1"/>
    <property type="molecule type" value="Genomic_DNA"/>
</dbReference>
<gene>
    <name evidence="5" type="ORF">INT46_008138</name>
</gene>
<protein>
    <submittedName>
        <fullName evidence="5">Uncharacterized protein</fullName>
    </submittedName>
</protein>
<name>A0A8H7RQ30_9FUNG</name>
<comment type="similarity">
    <text evidence="3">Belongs to the UDP-glycosyltransferase family.</text>
</comment>
<dbReference type="OrthoDB" id="5835829at2759"/>
<dbReference type="PANTHER" id="PTHR48043">
    <property type="entry name" value="EG:EG0003.4 PROTEIN-RELATED"/>
    <property type="match status" value="1"/>
</dbReference>
<reference evidence="5" key="1">
    <citation type="submission" date="2020-12" db="EMBL/GenBank/DDBJ databases">
        <title>Metabolic potential, ecology and presence of endohyphal bacteria is reflected in genomic diversity of Mucoromycotina.</title>
        <authorList>
            <person name="Muszewska A."/>
            <person name="Okrasinska A."/>
            <person name="Steczkiewicz K."/>
            <person name="Drgas O."/>
            <person name="Orlowska M."/>
            <person name="Perlinska-Lenart U."/>
            <person name="Aleksandrzak-Piekarczyk T."/>
            <person name="Szatraj K."/>
            <person name="Zielenkiewicz U."/>
            <person name="Pilsyk S."/>
            <person name="Malc E."/>
            <person name="Mieczkowski P."/>
            <person name="Kruszewska J.S."/>
            <person name="Biernat P."/>
            <person name="Pawlowska J."/>
        </authorList>
    </citation>
    <scope>NUCLEOTIDE SEQUENCE</scope>
    <source>
        <strain evidence="5">CBS 226.32</strain>
    </source>
</reference>